<keyword evidence="1" id="KW-0547">Nucleotide-binding</keyword>
<dbReference type="AlphaFoldDB" id="A0A645AL18"/>
<dbReference type="EMBL" id="VSSQ01014525">
    <property type="protein sequence ID" value="MPM53839.1"/>
    <property type="molecule type" value="Genomic_DNA"/>
</dbReference>
<evidence type="ECO:0000256" key="3">
    <source>
        <dbReference type="ARBA" id="ARBA00022840"/>
    </source>
</evidence>
<evidence type="ECO:0000256" key="2">
    <source>
        <dbReference type="ARBA" id="ARBA00022801"/>
    </source>
</evidence>
<proteinExistence type="predicted"/>
<dbReference type="Gene3D" id="2.40.100.10">
    <property type="entry name" value="Cyclophilin-like"/>
    <property type="match status" value="1"/>
</dbReference>
<evidence type="ECO:0000259" key="4">
    <source>
        <dbReference type="SMART" id="SM00797"/>
    </source>
</evidence>
<dbReference type="PANTHER" id="PTHR43309">
    <property type="entry name" value="5-OXOPROLINASE SUBUNIT C"/>
    <property type="match status" value="1"/>
</dbReference>
<organism evidence="5">
    <name type="scientific">bioreactor metagenome</name>
    <dbReference type="NCBI Taxonomy" id="1076179"/>
    <lineage>
        <taxon>unclassified sequences</taxon>
        <taxon>metagenomes</taxon>
        <taxon>ecological metagenomes</taxon>
    </lineage>
</organism>
<dbReference type="NCBIfam" id="TIGR00724">
    <property type="entry name" value="urea_amlyse_rel"/>
    <property type="match status" value="1"/>
</dbReference>
<accession>A0A645AL18</accession>
<dbReference type="GO" id="GO:0005524">
    <property type="term" value="F:ATP binding"/>
    <property type="evidence" value="ECO:0007669"/>
    <property type="project" value="UniProtKB-KW"/>
</dbReference>
<dbReference type="PANTHER" id="PTHR43309:SF5">
    <property type="entry name" value="5-OXOPROLINASE SUBUNIT C"/>
    <property type="match status" value="1"/>
</dbReference>
<dbReference type="InterPro" id="IPR029000">
    <property type="entry name" value="Cyclophilin-like_dom_sf"/>
</dbReference>
<dbReference type="InterPro" id="IPR052708">
    <property type="entry name" value="PxpC"/>
</dbReference>
<dbReference type="SMART" id="SM00797">
    <property type="entry name" value="AHS2"/>
    <property type="match status" value="1"/>
</dbReference>
<protein>
    <submittedName>
        <fullName evidence="5">KipI antagonist</fullName>
    </submittedName>
</protein>
<dbReference type="InterPro" id="IPR003778">
    <property type="entry name" value="CT_A_B"/>
</dbReference>
<feature type="domain" description="Carboxyltransferase" evidence="4">
    <location>
        <begin position="24"/>
        <end position="304"/>
    </location>
</feature>
<comment type="caution">
    <text evidence="5">The sequence shown here is derived from an EMBL/GenBank/DDBJ whole genome shotgun (WGS) entry which is preliminary data.</text>
</comment>
<keyword evidence="2" id="KW-0378">Hydrolase</keyword>
<dbReference type="GO" id="GO:0016787">
    <property type="term" value="F:hydrolase activity"/>
    <property type="evidence" value="ECO:0007669"/>
    <property type="project" value="UniProtKB-KW"/>
</dbReference>
<evidence type="ECO:0000256" key="1">
    <source>
        <dbReference type="ARBA" id="ARBA00022741"/>
    </source>
</evidence>
<gene>
    <name evidence="5" type="primary">kipA_5</name>
    <name evidence="5" type="ORF">SDC9_100609</name>
</gene>
<evidence type="ECO:0000313" key="5">
    <source>
        <dbReference type="EMBL" id="MPM53839.1"/>
    </source>
</evidence>
<name>A0A645AL18_9ZZZZ</name>
<reference evidence="5" key="1">
    <citation type="submission" date="2019-08" db="EMBL/GenBank/DDBJ databases">
        <authorList>
            <person name="Kucharzyk K."/>
            <person name="Murdoch R.W."/>
            <person name="Higgins S."/>
            <person name="Loffler F."/>
        </authorList>
    </citation>
    <scope>NUCLEOTIDE SEQUENCE</scope>
</reference>
<dbReference type="Pfam" id="PF02626">
    <property type="entry name" value="CT_A_B"/>
    <property type="match status" value="1"/>
</dbReference>
<keyword evidence="3" id="KW-0067">ATP-binding</keyword>
<sequence length="314" mass="33324">MSITVLHPGMLTTVQDQGRTGYQQFGVPVSGAVDPRSAAVANILAGNEEGEAVLECTIMGPQLRFDQPAVIAVTGADLGPTLDGVPINNYRAVRVGAGQVLRFTGPKSGCRAFIAVAGGLDIPQVMGSRSTYMKAKIGGFHGRKLEKEDVLGLRAPGTEPKALATRSIAPEFRARAEYTLRVVPGPQDNAFTPAGMETFLTGVYTVTAEFDRMGCRLEGPEIAHETSGDIISDGIAFGAIQVPSSGQPIVMLSDRQTTGGYTKIANVISTDFRILGQLKSGDKVRFEKISLSAAQEALLAQRASLRLLRHVLDN</sequence>
<dbReference type="SUPFAM" id="SSF50891">
    <property type="entry name" value="Cyclophilin-like"/>
    <property type="match status" value="1"/>
</dbReference>